<proteinExistence type="predicted"/>
<reference evidence="1 2" key="1">
    <citation type="submission" date="2018-04" db="EMBL/GenBank/DDBJ databases">
        <title>Genomic Encyclopedia of Type Strains, Phase IV (KMG-IV): sequencing the most valuable type-strain genomes for metagenomic binning, comparative biology and taxonomic classification.</title>
        <authorList>
            <person name="Goeker M."/>
        </authorList>
    </citation>
    <scope>NUCLEOTIDE SEQUENCE [LARGE SCALE GENOMIC DNA]</scope>
    <source>
        <strain evidence="1 2">DSM 14823</strain>
    </source>
</reference>
<evidence type="ECO:0000313" key="2">
    <source>
        <dbReference type="Proteomes" id="UP000245959"/>
    </source>
</evidence>
<sequence length="741" mass="84171">MDETVLEKRRVLTLANGVTLELREAGGVFAGIGRVCSCGVELRNPDEPMYFVIRTPSGVEFTNFRLEEVRPEDGGFRLGFGMERRETDLMEWMTHAVRPRRNLNPDRARPAPAADTRLILELKPVEREFGGCRAAGFSYRYRFRSDSDAIYKLTDCSSWEPGGRASGNMFLMRSCFVPSITRFREPSDFYSSEWYLPECENTRAFQFLPLQTELQGFTFTTGPAGTVVTWANRVGHIRSLFEKERHSEAIRHRHELCGDLSRRFDTPELEVLHFPDALEPYEVCNRYEAVKEVVHETLHAELDFRRERVSAYGMIEEWGNPDMERYARAGVPKLAAAGVKKIGLANHFQNNMNVWGVSNMCCTVDYRIAESVGEDKFKLLCSEARRRGVKVEMWGNTALSTLTWLFRQRSGREGGIRFLPEEDSIMAALEQAKEPFVRTPSNALEADHYAPVFAVLNLRDPAVRAYWLKRWGYAAKELGLRGIFLDSSFNLSSDKFHWCQNPEAGRTGATADETGLLGRFRPEREPEGRIQSEYFAHLTLMREMQRLGYDYCTEDLGVFGIHRHGPAAAARIDSLPLWSECLCSFDADGIAAAGYDPDEIFFRGLAFRMMWILYWDMEFDCLSFRISGNRGTQARPPQEYHLKLLRAFNEAETAMRGSRELLSGDRGVLYRQGKECILWCFREFRAGLPGGVQIAELAGGARREGDRLDCSARSVLRLTAEQPGELAAALRHSGAAQPVLS</sequence>
<name>A0A2U1AK52_9BACT</name>
<organism evidence="1 2">
    <name type="scientific">Victivallis vadensis</name>
    <dbReference type="NCBI Taxonomy" id="172901"/>
    <lineage>
        <taxon>Bacteria</taxon>
        <taxon>Pseudomonadati</taxon>
        <taxon>Lentisphaerota</taxon>
        <taxon>Lentisphaeria</taxon>
        <taxon>Victivallales</taxon>
        <taxon>Victivallaceae</taxon>
        <taxon>Victivallis</taxon>
    </lineage>
</organism>
<accession>A0A2U1AK52</accession>
<keyword evidence="2" id="KW-1185">Reference proteome</keyword>
<dbReference type="EMBL" id="QEKH01000033">
    <property type="protein sequence ID" value="PVY36691.1"/>
    <property type="molecule type" value="Genomic_DNA"/>
</dbReference>
<dbReference type="RefSeq" id="WP_116885427.1">
    <property type="nucleotide sequence ID" value="NZ_CABMMC010000027.1"/>
</dbReference>
<dbReference type="Proteomes" id="UP000245959">
    <property type="component" value="Unassembled WGS sequence"/>
</dbReference>
<dbReference type="OrthoDB" id="499418at2"/>
<dbReference type="GeneID" id="78296702"/>
<protein>
    <submittedName>
        <fullName evidence="1">Uncharacterized protein</fullName>
    </submittedName>
</protein>
<dbReference type="AlphaFoldDB" id="A0A2U1AK52"/>
<gene>
    <name evidence="1" type="ORF">C8D82_13317</name>
</gene>
<evidence type="ECO:0000313" key="1">
    <source>
        <dbReference type="EMBL" id="PVY36691.1"/>
    </source>
</evidence>
<comment type="caution">
    <text evidence="1">The sequence shown here is derived from an EMBL/GenBank/DDBJ whole genome shotgun (WGS) entry which is preliminary data.</text>
</comment>